<dbReference type="AlphaFoldDB" id="A0AAF0YIJ6"/>
<feature type="transmembrane region" description="Helical" evidence="7">
    <location>
        <begin position="137"/>
        <end position="159"/>
    </location>
</feature>
<feature type="transmembrane region" description="Helical" evidence="7">
    <location>
        <begin position="171"/>
        <end position="192"/>
    </location>
</feature>
<evidence type="ECO:0000256" key="1">
    <source>
        <dbReference type="ARBA" id="ARBA00004141"/>
    </source>
</evidence>
<feature type="transmembrane region" description="Helical" evidence="7">
    <location>
        <begin position="234"/>
        <end position="255"/>
    </location>
</feature>
<dbReference type="PANTHER" id="PTHR43791">
    <property type="entry name" value="PERMEASE-RELATED"/>
    <property type="match status" value="1"/>
</dbReference>
<name>A0AAF0YIJ6_9TREE</name>
<dbReference type="Proteomes" id="UP000827549">
    <property type="component" value="Chromosome 7"/>
</dbReference>
<feature type="compositionally biased region" description="Basic and acidic residues" evidence="6">
    <location>
        <begin position="1"/>
        <end position="16"/>
    </location>
</feature>
<evidence type="ECO:0000313" key="9">
    <source>
        <dbReference type="Proteomes" id="UP000827549"/>
    </source>
</evidence>
<evidence type="ECO:0000256" key="3">
    <source>
        <dbReference type="ARBA" id="ARBA00022692"/>
    </source>
</evidence>
<evidence type="ECO:0000256" key="5">
    <source>
        <dbReference type="ARBA" id="ARBA00023136"/>
    </source>
</evidence>
<feature type="transmembrane region" description="Helical" evidence="7">
    <location>
        <begin position="344"/>
        <end position="363"/>
    </location>
</feature>
<keyword evidence="9" id="KW-1185">Reference proteome</keyword>
<keyword evidence="5 7" id="KW-0472">Membrane</keyword>
<protein>
    <submittedName>
        <fullName evidence="8">Purtative transporter</fullName>
    </submittedName>
</protein>
<sequence>MARLDRDKRLKGHADCDSPPTPTPSTMSDTKEKLRTDSEGDVSVVAQVDDLIAAEGEFTEEEYSCLKRKFDWILMPMLMLLYGIQYSDKTSLSSGVIFGLRDDTHMTLAQYSTLTAFFYMAYALAQYPMMWFLQRVPLGRGLAVCIIIWGAMVMLLAACNNYAQLAAVRTFLGWFEAVVTPGFALFTSSWYLRREQTHRQNLYYSMNTFFAIVFGLGIYYIAKNAQDRGGLAAWRVINLFLGSVTVGLGIIFLIFGGTPDEVWWLTAREKRMAKARIISNGTGTGGQHKWDWSQVKECLYDQQFWLAVVYNITSNIPNGSITTFNTLVIQSFGFTNLQTIMYNLPGYAVACTSIVACGFAVHYWPKTRFPLAIIMQMFTFVALIYAGTDKHSGKWTKWAIWTVFSHQFAIGCFLTAWPMISLNVAGRTKKSFFGGSSLLAYCIGNIIGSQVMRPSDAPRYFKGLTVSAVFMLFSTVNLGHWWWYLWWQNKKRDQEFAASGMTVEEREHLNRVAGENDVTDLKNKHFRYIY</sequence>
<dbReference type="InterPro" id="IPR011701">
    <property type="entry name" value="MFS"/>
</dbReference>
<keyword evidence="3 7" id="KW-0812">Transmembrane</keyword>
<keyword evidence="4 7" id="KW-1133">Transmembrane helix</keyword>
<keyword evidence="2" id="KW-0813">Transport</keyword>
<feature type="transmembrane region" description="Helical" evidence="7">
    <location>
        <begin position="204"/>
        <end position="222"/>
    </location>
</feature>
<dbReference type="GO" id="GO:0022857">
    <property type="term" value="F:transmembrane transporter activity"/>
    <property type="evidence" value="ECO:0007669"/>
    <property type="project" value="InterPro"/>
</dbReference>
<comment type="subcellular location">
    <subcellularLocation>
        <location evidence="1">Membrane</location>
        <topology evidence="1">Multi-pass membrane protein</topology>
    </subcellularLocation>
</comment>
<dbReference type="RefSeq" id="XP_062632353.1">
    <property type="nucleotide sequence ID" value="XM_062776369.1"/>
</dbReference>
<evidence type="ECO:0000256" key="6">
    <source>
        <dbReference type="SAM" id="MobiDB-lite"/>
    </source>
</evidence>
<organism evidence="8 9">
    <name type="scientific">Vanrija pseudolonga</name>
    <dbReference type="NCBI Taxonomy" id="143232"/>
    <lineage>
        <taxon>Eukaryota</taxon>
        <taxon>Fungi</taxon>
        <taxon>Dikarya</taxon>
        <taxon>Basidiomycota</taxon>
        <taxon>Agaricomycotina</taxon>
        <taxon>Tremellomycetes</taxon>
        <taxon>Trichosporonales</taxon>
        <taxon>Trichosporonaceae</taxon>
        <taxon>Vanrija</taxon>
    </lineage>
</organism>
<reference evidence="8" key="1">
    <citation type="submission" date="2023-10" db="EMBL/GenBank/DDBJ databases">
        <authorList>
            <person name="Noh H."/>
        </authorList>
    </citation>
    <scope>NUCLEOTIDE SEQUENCE</scope>
    <source>
        <strain evidence="8">DUCC4014</strain>
    </source>
</reference>
<feature type="transmembrane region" description="Helical" evidence="7">
    <location>
        <begin position="107"/>
        <end position="125"/>
    </location>
</feature>
<dbReference type="EMBL" id="CP086720">
    <property type="protein sequence ID" value="WOO86327.1"/>
    <property type="molecule type" value="Genomic_DNA"/>
</dbReference>
<evidence type="ECO:0000256" key="2">
    <source>
        <dbReference type="ARBA" id="ARBA00022448"/>
    </source>
</evidence>
<proteinExistence type="predicted"/>
<evidence type="ECO:0000256" key="7">
    <source>
        <dbReference type="SAM" id="Phobius"/>
    </source>
</evidence>
<evidence type="ECO:0000256" key="4">
    <source>
        <dbReference type="ARBA" id="ARBA00022989"/>
    </source>
</evidence>
<accession>A0AAF0YIJ6</accession>
<dbReference type="PANTHER" id="PTHR43791:SF7">
    <property type="entry name" value="MAJOR FACILITATOR SUPERFAMILY (MFS) PROFILE DOMAIN-CONTAINING PROTEIN"/>
    <property type="match status" value="1"/>
</dbReference>
<dbReference type="GeneID" id="87812971"/>
<dbReference type="Gene3D" id="1.20.1250.20">
    <property type="entry name" value="MFS general substrate transporter like domains"/>
    <property type="match status" value="1"/>
</dbReference>
<feature type="transmembrane region" description="Helical" evidence="7">
    <location>
        <begin position="432"/>
        <end position="452"/>
    </location>
</feature>
<feature type="region of interest" description="Disordered" evidence="6">
    <location>
        <begin position="1"/>
        <end position="40"/>
    </location>
</feature>
<feature type="transmembrane region" description="Helical" evidence="7">
    <location>
        <begin position="398"/>
        <end position="420"/>
    </location>
</feature>
<dbReference type="Pfam" id="PF07690">
    <property type="entry name" value="MFS_1"/>
    <property type="match status" value="1"/>
</dbReference>
<gene>
    <name evidence="8" type="primary">SPBC460.05_3</name>
    <name evidence="8" type="ORF">LOC62_07G009810</name>
</gene>
<feature type="transmembrane region" description="Helical" evidence="7">
    <location>
        <begin position="464"/>
        <end position="483"/>
    </location>
</feature>
<dbReference type="GO" id="GO:0016020">
    <property type="term" value="C:membrane"/>
    <property type="evidence" value="ECO:0007669"/>
    <property type="project" value="UniProtKB-SubCell"/>
</dbReference>
<evidence type="ECO:0000313" key="8">
    <source>
        <dbReference type="EMBL" id="WOO86327.1"/>
    </source>
</evidence>
<dbReference type="SUPFAM" id="SSF103473">
    <property type="entry name" value="MFS general substrate transporter"/>
    <property type="match status" value="1"/>
</dbReference>
<feature type="transmembrane region" description="Helical" evidence="7">
    <location>
        <begin position="369"/>
        <end position="386"/>
    </location>
</feature>
<feature type="compositionally biased region" description="Basic and acidic residues" evidence="6">
    <location>
        <begin position="29"/>
        <end position="38"/>
    </location>
</feature>
<dbReference type="InterPro" id="IPR036259">
    <property type="entry name" value="MFS_trans_sf"/>
</dbReference>